<protein>
    <submittedName>
        <fullName evidence="1">Uncharacterized protein</fullName>
    </submittedName>
</protein>
<evidence type="ECO:0000313" key="1">
    <source>
        <dbReference type="EMBL" id="TWT94432.1"/>
    </source>
</evidence>
<evidence type="ECO:0000313" key="2">
    <source>
        <dbReference type="Proteomes" id="UP000320176"/>
    </source>
</evidence>
<dbReference type="EMBL" id="SJPN01000007">
    <property type="protein sequence ID" value="TWT94432.1"/>
    <property type="molecule type" value="Genomic_DNA"/>
</dbReference>
<gene>
    <name evidence="1" type="ORF">Pla52n_52530</name>
</gene>
<reference evidence="1 2" key="1">
    <citation type="submission" date="2019-02" db="EMBL/GenBank/DDBJ databases">
        <title>Deep-cultivation of Planctomycetes and their phenomic and genomic characterization uncovers novel biology.</title>
        <authorList>
            <person name="Wiegand S."/>
            <person name="Jogler M."/>
            <person name="Boedeker C."/>
            <person name="Pinto D."/>
            <person name="Vollmers J."/>
            <person name="Rivas-Marin E."/>
            <person name="Kohn T."/>
            <person name="Peeters S.H."/>
            <person name="Heuer A."/>
            <person name="Rast P."/>
            <person name="Oberbeckmann S."/>
            <person name="Bunk B."/>
            <person name="Jeske O."/>
            <person name="Meyerdierks A."/>
            <person name="Storesund J.E."/>
            <person name="Kallscheuer N."/>
            <person name="Luecker S."/>
            <person name="Lage O.M."/>
            <person name="Pohl T."/>
            <person name="Merkel B.J."/>
            <person name="Hornburger P."/>
            <person name="Mueller R.-W."/>
            <person name="Bruemmer F."/>
            <person name="Labrenz M."/>
            <person name="Spormann A.M."/>
            <person name="Op Den Camp H."/>
            <person name="Overmann J."/>
            <person name="Amann R."/>
            <person name="Jetten M.S.M."/>
            <person name="Mascher T."/>
            <person name="Medema M.H."/>
            <person name="Devos D.P."/>
            <person name="Kaster A.-K."/>
            <person name="Ovreas L."/>
            <person name="Rohde M."/>
            <person name="Galperin M.Y."/>
            <person name="Jogler C."/>
        </authorList>
    </citation>
    <scope>NUCLEOTIDE SEQUENCE [LARGE SCALE GENOMIC DNA]</scope>
    <source>
        <strain evidence="1 2">Pla52n</strain>
    </source>
</reference>
<sequence length="45" mass="5079">MIITSQLVRDNNQIVNNIKIDGQEIDIIIDSQGRVVGYTSGEYVR</sequence>
<dbReference type="Proteomes" id="UP000320176">
    <property type="component" value="Unassembled WGS sequence"/>
</dbReference>
<accession>A0A5C6A3F0</accession>
<organism evidence="1 2">
    <name type="scientific">Stieleria varia</name>
    <dbReference type="NCBI Taxonomy" id="2528005"/>
    <lineage>
        <taxon>Bacteria</taxon>
        <taxon>Pseudomonadati</taxon>
        <taxon>Planctomycetota</taxon>
        <taxon>Planctomycetia</taxon>
        <taxon>Pirellulales</taxon>
        <taxon>Pirellulaceae</taxon>
        <taxon>Stieleria</taxon>
    </lineage>
</organism>
<keyword evidence="2" id="KW-1185">Reference proteome</keyword>
<proteinExistence type="predicted"/>
<name>A0A5C6A3F0_9BACT</name>
<comment type="caution">
    <text evidence="1">The sequence shown here is derived from an EMBL/GenBank/DDBJ whole genome shotgun (WGS) entry which is preliminary data.</text>
</comment>
<dbReference type="AlphaFoldDB" id="A0A5C6A3F0"/>